<dbReference type="PANTHER" id="PTHR15460">
    <property type="entry name" value="PEROXISOMAL MEMBRANE PROTEIN 4"/>
    <property type="match status" value="1"/>
</dbReference>
<dbReference type="OrthoDB" id="39659at2759"/>
<dbReference type="Proteomes" id="UP000298493">
    <property type="component" value="Unassembled WGS sequence"/>
</dbReference>
<dbReference type="Pfam" id="PF02466">
    <property type="entry name" value="Tim17"/>
    <property type="match status" value="1"/>
</dbReference>
<dbReference type="PANTHER" id="PTHR15460:SF3">
    <property type="entry name" value="PEROXISOMAL MEMBRANE PROTEIN 4"/>
    <property type="match status" value="1"/>
</dbReference>
<keyword evidence="2" id="KW-1185">Reference proteome</keyword>
<dbReference type="EMBL" id="SNSC02000018">
    <property type="protein sequence ID" value="TID16330.1"/>
    <property type="molecule type" value="Genomic_DNA"/>
</dbReference>
<reference evidence="1 2" key="1">
    <citation type="submission" date="2019-04" db="EMBL/GenBank/DDBJ databases">
        <title>High contiguity whole genome sequence and gene annotation resource for two Venturia nashicola isolates.</title>
        <authorList>
            <person name="Prokchorchik M."/>
            <person name="Won K."/>
            <person name="Lee Y."/>
            <person name="Choi E.D."/>
            <person name="Segonzac C."/>
            <person name="Sohn K.H."/>
        </authorList>
    </citation>
    <scope>NUCLEOTIDE SEQUENCE [LARGE SCALE GENOMIC DNA]</scope>
    <source>
        <strain evidence="1 2">PRI2</strain>
    </source>
</reference>
<accession>A0A4Z1NKY3</accession>
<name>A0A4Z1NKY3_9PEZI</name>
<proteinExistence type="predicted"/>
<dbReference type="AlphaFoldDB" id="A0A4Z1NKY3"/>
<comment type="caution">
    <text evidence="1">The sequence shown here is derived from an EMBL/GenBank/DDBJ whole genome shotgun (WGS) entry which is preliminary data.</text>
</comment>
<organism evidence="1 2">
    <name type="scientific">Venturia nashicola</name>
    <dbReference type="NCBI Taxonomy" id="86259"/>
    <lineage>
        <taxon>Eukaryota</taxon>
        <taxon>Fungi</taxon>
        <taxon>Dikarya</taxon>
        <taxon>Ascomycota</taxon>
        <taxon>Pezizomycotina</taxon>
        <taxon>Dothideomycetes</taxon>
        <taxon>Pleosporomycetidae</taxon>
        <taxon>Venturiales</taxon>
        <taxon>Venturiaceae</taxon>
        <taxon>Venturia</taxon>
    </lineage>
</organism>
<dbReference type="STRING" id="86259.A0A4Z1NKY3"/>
<evidence type="ECO:0000313" key="1">
    <source>
        <dbReference type="EMBL" id="TID16330.1"/>
    </source>
</evidence>
<dbReference type="InterPro" id="IPR019531">
    <property type="entry name" value="Pmp4"/>
</dbReference>
<dbReference type="PIRSF" id="PIRSF013674">
    <property type="entry name" value="PXMP4"/>
    <property type="match status" value="1"/>
</dbReference>
<dbReference type="GO" id="GO:0005778">
    <property type="term" value="C:peroxisomal membrane"/>
    <property type="evidence" value="ECO:0007669"/>
    <property type="project" value="TreeGrafter"/>
</dbReference>
<evidence type="ECO:0000313" key="2">
    <source>
        <dbReference type="Proteomes" id="UP000298493"/>
    </source>
</evidence>
<protein>
    <submittedName>
        <fullName evidence="1">Peroxisomal membrane protein 4</fullName>
    </submittedName>
</protein>
<gene>
    <name evidence="1" type="ORF">E6O75_ATG11448</name>
</gene>
<sequence length="226" mass="25529">MEGVKALEAAIERIVLNPQYHDILMLVKAVRNGIVYGCKVRFPHALVMIFLFRSGTFRHKVSLILKATRQHARNLGLFALTYKSTMLALYHMNQQKEGHYDTMLAGLTGGYVVFGPGMHKSVNQQIVIYIFARVALAVAKLIVQPKNEGAIPGGGGGFGLVTDPKIKEFLTKHAWTAFASISWGAVMYLFRWHPETIQPSLRNSMQYIYVDSDHWDSLKTLIWHNK</sequence>